<dbReference type="CDD" id="cd21117">
    <property type="entry name" value="Twitch_MoaA"/>
    <property type="match status" value="1"/>
</dbReference>
<dbReference type="UniPathway" id="UPA00344"/>
<evidence type="ECO:0000256" key="6">
    <source>
        <dbReference type="ARBA" id="ARBA00023004"/>
    </source>
</evidence>
<dbReference type="EC" id="4.1.99.22" evidence="1 12"/>
<dbReference type="SMART" id="SM00729">
    <property type="entry name" value="Elp3"/>
    <property type="match status" value="1"/>
</dbReference>
<feature type="binding site" evidence="12">
    <location>
        <begin position="263"/>
        <end position="265"/>
    </location>
    <ligand>
        <name>GTP</name>
        <dbReference type="ChEBI" id="CHEBI:37565"/>
    </ligand>
</feature>
<feature type="binding site" evidence="12">
    <location>
        <position position="258"/>
    </location>
    <ligand>
        <name>[4Fe-4S] cluster</name>
        <dbReference type="ChEBI" id="CHEBI:49883"/>
        <label>2</label>
        <note>4Fe-4S-substrate</note>
    </ligand>
</feature>
<feature type="binding site" evidence="12">
    <location>
        <position position="158"/>
    </location>
    <ligand>
        <name>GTP</name>
        <dbReference type="ChEBI" id="CHEBI:37565"/>
    </ligand>
</feature>
<dbReference type="Pfam" id="PF04055">
    <property type="entry name" value="Radical_SAM"/>
    <property type="match status" value="1"/>
</dbReference>
<dbReference type="STRING" id="1705394.SP60_06805"/>
<dbReference type="PANTHER" id="PTHR22960">
    <property type="entry name" value="MOLYBDOPTERIN COFACTOR SYNTHESIS PROTEIN A"/>
    <property type="match status" value="1"/>
</dbReference>
<organism evidence="14 15">
    <name type="scientific">Candidatus Thioglobus autotrophicus</name>
    <dbReference type="NCBI Taxonomy" id="1705394"/>
    <lineage>
        <taxon>Bacteria</taxon>
        <taxon>Pseudomonadati</taxon>
        <taxon>Pseudomonadota</taxon>
        <taxon>Gammaproteobacteria</taxon>
        <taxon>Candidatus Pseudothioglobaceae</taxon>
        <taxon>Candidatus Thioglobus</taxon>
    </lineage>
</organism>
<comment type="catalytic activity">
    <reaction evidence="11 12">
        <text>GTP + AH2 + S-adenosyl-L-methionine = (8S)-3',8-cyclo-7,8-dihydroguanosine 5'-triphosphate + 5'-deoxyadenosine + L-methionine + A + H(+)</text>
        <dbReference type="Rhea" id="RHEA:49576"/>
        <dbReference type="ChEBI" id="CHEBI:13193"/>
        <dbReference type="ChEBI" id="CHEBI:15378"/>
        <dbReference type="ChEBI" id="CHEBI:17319"/>
        <dbReference type="ChEBI" id="CHEBI:17499"/>
        <dbReference type="ChEBI" id="CHEBI:37565"/>
        <dbReference type="ChEBI" id="CHEBI:57844"/>
        <dbReference type="ChEBI" id="CHEBI:59789"/>
        <dbReference type="ChEBI" id="CHEBI:131766"/>
        <dbReference type="EC" id="4.1.99.22"/>
    </reaction>
</comment>
<keyword evidence="9 12" id="KW-0501">Molybdenum cofactor biosynthesis</keyword>
<dbReference type="GO" id="GO:1904047">
    <property type="term" value="F:S-adenosyl-L-methionine binding"/>
    <property type="evidence" value="ECO:0007669"/>
    <property type="project" value="UniProtKB-UniRule"/>
</dbReference>
<dbReference type="InterPro" id="IPR013785">
    <property type="entry name" value="Aldolase_TIM"/>
</dbReference>
<dbReference type="NCBIfam" id="TIGR02666">
    <property type="entry name" value="moaA"/>
    <property type="match status" value="1"/>
</dbReference>
<feature type="binding site" evidence="12">
    <location>
        <position position="70"/>
    </location>
    <ligand>
        <name>S-adenosyl-L-methionine</name>
        <dbReference type="ChEBI" id="CHEBI:59789"/>
    </ligand>
</feature>
<evidence type="ECO:0000259" key="13">
    <source>
        <dbReference type="PROSITE" id="PS51918"/>
    </source>
</evidence>
<keyword evidence="5 12" id="KW-0547">Nucleotide-binding</keyword>
<feature type="binding site" evidence="12">
    <location>
        <position position="27"/>
    </location>
    <ligand>
        <name>[4Fe-4S] cluster</name>
        <dbReference type="ChEBI" id="CHEBI:49883"/>
        <label>1</label>
        <note>4Fe-4S-S-AdoMet</note>
    </ligand>
</feature>
<feature type="binding site" evidence="12">
    <location>
        <position position="192"/>
    </location>
    <ligand>
        <name>S-adenosyl-L-methionine</name>
        <dbReference type="ChEBI" id="CHEBI:59789"/>
    </ligand>
</feature>
<feature type="binding site" evidence="12">
    <location>
        <position position="29"/>
    </location>
    <ligand>
        <name>S-adenosyl-L-methionine</name>
        <dbReference type="ChEBI" id="CHEBI:59789"/>
    </ligand>
</feature>
<evidence type="ECO:0000256" key="7">
    <source>
        <dbReference type="ARBA" id="ARBA00023014"/>
    </source>
</evidence>
<dbReference type="InterPro" id="IPR010505">
    <property type="entry name" value="MoaA_twitch"/>
</dbReference>
<feature type="binding site" evidence="12">
    <location>
        <position position="97"/>
    </location>
    <ligand>
        <name>GTP</name>
        <dbReference type="ChEBI" id="CHEBI:37565"/>
    </ligand>
</feature>
<dbReference type="InterPro" id="IPR013483">
    <property type="entry name" value="MoaA"/>
</dbReference>
<evidence type="ECO:0000256" key="12">
    <source>
        <dbReference type="HAMAP-Rule" id="MF_01225"/>
    </source>
</evidence>
<dbReference type="PATRIC" id="fig|1705394.5.peg.1358"/>
<reference evidence="14 15" key="1">
    <citation type="journal article" date="2015" name="Genome Announc.">
        <title>Genome Sequence of 'Candidatus Thioglobus autotrophica' Strain EF1, a Chemoautotroph from the SUP05 Clade of Marine Gammaproteobacteria.</title>
        <authorList>
            <person name="Shah V."/>
            <person name="Morris R.M."/>
        </authorList>
    </citation>
    <scope>NUCLEOTIDE SEQUENCE [LARGE SCALE GENOMIC DNA]</scope>
    <source>
        <strain evidence="14 15">EF1</strain>
    </source>
</reference>
<sequence>MTKLVDKFGREISYLRLSVTEHCNFRCFYCRDDELLPNCKREDILSYEDIQRIVRLFAEMGISKVRLTGGEPLLRRGISKIAKLISTIPGITDVPLSTNAQLLEKFANKLHENGVNRANISIDSLIPERFKEITRGGDVTQVIKGIDAAIAAGMHPIKINAVAMQGVNDDEIESLIDFAIEKGIDIRFIEAMPIGEAGIGMQSHHMSEDDIMDRIKQHLPGQLTPLIASKTDGPASNYKINNTNTTVGVISAVSNHFCQTCNRVRLTAKGDLILCLGQEDSISLKDAVRSNLSDKEIKTMIINAINKKPEKHVFNESIDNISNRQMVEIGG</sequence>
<dbReference type="InterPro" id="IPR050105">
    <property type="entry name" value="MoCo_biosynth_MoaA/MoaC"/>
</dbReference>
<feature type="binding site" evidence="12">
    <location>
        <position position="261"/>
    </location>
    <ligand>
        <name>[4Fe-4S] cluster</name>
        <dbReference type="ChEBI" id="CHEBI:49883"/>
        <label>2</label>
        <note>4Fe-4S-substrate</note>
    </ligand>
</feature>
<evidence type="ECO:0000256" key="3">
    <source>
        <dbReference type="ARBA" id="ARBA00022691"/>
    </source>
</evidence>
<dbReference type="NCBIfam" id="NF001199">
    <property type="entry name" value="PRK00164.2-1"/>
    <property type="match status" value="1"/>
</dbReference>
<dbReference type="PROSITE" id="PS51918">
    <property type="entry name" value="RADICAL_SAM"/>
    <property type="match status" value="1"/>
</dbReference>
<dbReference type="KEGG" id="tho:SP60_06805"/>
<feature type="binding site" evidence="12">
    <location>
        <position position="30"/>
    </location>
    <ligand>
        <name>[4Fe-4S] cluster</name>
        <dbReference type="ChEBI" id="CHEBI:49883"/>
        <label>1</label>
        <note>4Fe-4S-S-AdoMet</note>
    </ligand>
</feature>
<evidence type="ECO:0000313" key="14">
    <source>
        <dbReference type="EMBL" id="ALE52930.1"/>
    </source>
</evidence>
<keyword evidence="8 12" id="KW-0342">GTP-binding</keyword>
<dbReference type="GO" id="GO:0051539">
    <property type="term" value="F:4 iron, 4 sulfur cluster binding"/>
    <property type="evidence" value="ECO:0007669"/>
    <property type="project" value="UniProtKB-UniRule"/>
</dbReference>
<protein>
    <recommendedName>
        <fullName evidence="1 12">GTP 3',8-cyclase</fullName>
        <ecNumber evidence="1 12">4.1.99.22</ecNumber>
    </recommendedName>
    <alternativeName>
        <fullName evidence="12">Molybdenum cofactor biosynthesis protein A</fullName>
    </alternativeName>
</protein>
<feature type="binding site" evidence="12">
    <location>
        <position position="66"/>
    </location>
    <ligand>
        <name>GTP</name>
        <dbReference type="ChEBI" id="CHEBI:37565"/>
    </ligand>
</feature>
<evidence type="ECO:0000313" key="15">
    <source>
        <dbReference type="Proteomes" id="UP000058020"/>
    </source>
</evidence>
<comment type="subunit">
    <text evidence="12">Monomer and homodimer.</text>
</comment>
<dbReference type="GO" id="GO:0005525">
    <property type="term" value="F:GTP binding"/>
    <property type="evidence" value="ECO:0007669"/>
    <property type="project" value="UniProtKB-UniRule"/>
</dbReference>
<comment type="pathway">
    <text evidence="12">Cofactor biosynthesis; molybdopterin biosynthesis.</text>
</comment>
<name>A0A0M4NXB4_9GAMM</name>
<keyword evidence="3 12" id="KW-0949">S-adenosyl-L-methionine</keyword>
<evidence type="ECO:0000256" key="8">
    <source>
        <dbReference type="ARBA" id="ARBA00023134"/>
    </source>
</evidence>
<keyword evidence="6 12" id="KW-0408">Iron</keyword>
<evidence type="ECO:0000256" key="9">
    <source>
        <dbReference type="ARBA" id="ARBA00023150"/>
    </source>
</evidence>
<dbReference type="Proteomes" id="UP000058020">
    <property type="component" value="Chromosome"/>
</dbReference>
<dbReference type="InterPro" id="IPR007197">
    <property type="entry name" value="rSAM"/>
</dbReference>
<accession>A0A0M4NXB4</accession>
<dbReference type="Gene3D" id="3.20.20.70">
    <property type="entry name" value="Aldolase class I"/>
    <property type="match status" value="1"/>
</dbReference>
<dbReference type="GO" id="GO:0046872">
    <property type="term" value="F:metal ion binding"/>
    <property type="evidence" value="ECO:0007669"/>
    <property type="project" value="UniProtKB-KW"/>
</dbReference>
<feature type="domain" description="Radical SAM core" evidence="13">
    <location>
        <begin position="7"/>
        <end position="235"/>
    </location>
</feature>
<keyword evidence="10 12" id="KW-0456">Lyase</keyword>
<comment type="function">
    <text evidence="12">Catalyzes the cyclization of GTP to (8S)-3',8-cyclo-7,8-dihydroguanosine 5'-triphosphate.</text>
</comment>
<feature type="binding site" evidence="12">
    <location>
        <position position="16"/>
    </location>
    <ligand>
        <name>GTP</name>
        <dbReference type="ChEBI" id="CHEBI:37565"/>
    </ligand>
</feature>
<comment type="similarity">
    <text evidence="12">Belongs to the radical SAM superfamily. MoaA family.</text>
</comment>
<keyword evidence="2 12" id="KW-0004">4Fe-4S</keyword>
<dbReference type="SFLD" id="SFLDS00029">
    <property type="entry name" value="Radical_SAM"/>
    <property type="match status" value="1"/>
</dbReference>
<dbReference type="Pfam" id="PF06463">
    <property type="entry name" value="Mob_synth_C"/>
    <property type="match status" value="1"/>
</dbReference>
<dbReference type="InterPro" id="IPR006638">
    <property type="entry name" value="Elp3/MiaA/NifB-like_rSAM"/>
</dbReference>
<dbReference type="InterPro" id="IPR058240">
    <property type="entry name" value="rSAM_sf"/>
</dbReference>
<dbReference type="SFLD" id="SFLDG01383">
    <property type="entry name" value="cyclic_pyranopterin_phosphate"/>
    <property type="match status" value="1"/>
</dbReference>
<dbReference type="EMBL" id="CP010552">
    <property type="protein sequence ID" value="ALE52930.1"/>
    <property type="molecule type" value="Genomic_DNA"/>
</dbReference>
<dbReference type="PANTHER" id="PTHR22960:SF0">
    <property type="entry name" value="MOLYBDENUM COFACTOR BIOSYNTHESIS PROTEIN 1"/>
    <property type="match status" value="1"/>
</dbReference>
<keyword evidence="15" id="KW-1185">Reference proteome</keyword>
<keyword evidence="4 12" id="KW-0479">Metal-binding</keyword>
<dbReference type="HAMAP" id="MF_01225_B">
    <property type="entry name" value="MoaA_B"/>
    <property type="match status" value="1"/>
</dbReference>
<dbReference type="AlphaFoldDB" id="A0A0M4NXB4"/>
<dbReference type="GO" id="GO:0061799">
    <property type="term" value="F:cyclic pyranopterin monophosphate synthase activity"/>
    <property type="evidence" value="ECO:0007669"/>
    <property type="project" value="TreeGrafter"/>
</dbReference>
<dbReference type="SFLD" id="SFLDG01386">
    <property type="entry name" value="main_SPASM_domain-containing"/>
    <property type="match status" value="1"/>
</dbReference>
<dbReference type="PROSITE" id="PS01305">
    <property type="entry name" value="MOAA_NIFB_PQQE"/>
    <property type="match status" value="1"/>
</dbReference>
<evidence type="ECO:0000256" key="4">
    <source>
        <dbReference type="ARBA" id="ARBA00022723"/>
    </source>
</evidence>
<evidence type="ECO:0000256" key="10">
    <source>
        <dbReference type="ARBA" id="ARBA00023239"/>
    </source>
</evidence>
<dbReference type="RefSeq" id="WP_053951911.1">
    <property type="nucleotide sequence ID" value="NZ_CP010552.1"/>
</dbReference>
<comment type="cofactor">
    <cofactor evidence="12">
        <name>[4Fe-4S] cluster</name>
        <dbReference type="ChEBI" id="CHEBI:49883"/>
    </cofactor>
    <text evidence="12">Binds 2 [4Fe-4S] clusters. Binds 1 [4Fe-4S] cluster coordinated with 3 cysteines and an exchangeable S-adenosyl-L-methionine and 1 [4Fe-4S] cluster coordinated with 3 cysteines and the GTP-derived substrate.</text>
</comment>
<feature type="binding site" evidence="12">
    <location>
        <position position="275"/>
    </location>
    <ligand>
        <name>[4Fe-4S] cluster</name>
        <dbReference type="ChEBI" id="CHEBI:49883"/>
        <label>2</label>
        <note>4Fe-4S-substrate</note>
    </ligand>
</feature>
<proteinExistence type="inferred from homology"/>
<dbReference type="CDD" id="cd01335">
    <property type="entry name" value="Radical_SAM"/>
    <property type="match status" value="1"/>
</dbReference>
<dbReference type="GO" id="GO:0006777">
    <property type="term" value="P:Mo-molybdopterin cofactor biosynthetic process"/>
    <property type="evidence" value="ECO:0007669"/>
    <property type="project" value="UniProtKB-UniRule"/>
</dbReference>
<dbReference type="GO" id="GO:0061798">
    <property type="term" value="F:GTP 3',8'-cyclase activity"/>
    <property type="evidence" value="ECO:0007669"/>
    <property type="project" value="UniProtKB-UniRule"/>
</dbReference>
<evidence type="ECO:0000256" key="1">
    <source>
        <dbReference type="ARBA" id="ARBA00012167"/>
    </source>
</evidence>
<dbReference type="InterPro" id="IPR040064">
    <property type="entry name" value="MoaA-like"/>
</dbReference>
<feature type="binding site" evidence="12">
    <location>
        <position position="23"/>
    </location>
    <ligand>
        <name>[4Fe-4S] cluster</name>
        <dbReference type="ChEBI" id="CHEBI:49883"/>
        <label>1</label>
        <note>4Fe-4S-S-AdoMet</note>
    </ligand>
</feature>
<gene>
    <name evidence="12" type="primary">moaA</name>
    <name evidence="14" type="ORF">SP60_06805</name>
</gene>
<dbReference type="OrthoDB" id="9763993at2"/>
<dbReference type="InterPro" id="IPR000385">
    <property type="entry name" value="MoaA_NifB_PqqE_Fe-S-bd_CS"/>
</dbReference>
<feature type="binding site" evidence="12">
    <location>
        <position position="121"/>
    </location>
    <ligand>
        <name>S-adenosyl-L-methionine</name>
        <dbReference type="ChEBI" id="CHEBI:59789"/>
    </ligand>
</feature>
<evidence type="ECO:0000256" key="2">
    <source>
        <dbReference type="ARBA" id="ARBA00022485"/>
    </source>
</evidence>
<evidence type="ECO:0000256" key="5">
    <source>
        <dbReference type="ARBA" id="ARBA00022741"/>
    </source>
</evidence>
<evidence type="ECO:0000256" key="11">
    <source>
        <dbReference type="ARBA" id="ARBA00048697"/>
    </source>
</evidence>
<dbReference type="SFLD" id="SFLDG01067">
    <property type="entry name" value="SPASM/twitch_domain_containing"/>
    <property type="match status" value="1"/>
</dbReference>
<keyword evidence="7 12" id="KW-0411">Iron-sulfur</keyword>
<dbReference type="SUPFAM" id="SSF102114">
    <property type="entry name" value="Radical SAM enzymes"/>
    <property type="match status" value="1"/>
</dbReference>